<dbReference type="VEuPathDB" id="FungiDB:ASPZODRAFT_86307"/>
<dbReference type="RefSeq" id="XP_022585242.1">
    <property type="nucleotide sequence ID" value="XM_022730276.1"/>
</dbReference>
<dbReference type="Gene3D" id="3.40.50.720">
    <property type="entry name" value="NAD(P)-binding Rossmann-like Domain"/>
    <property type="match status" value="1"/>
</dbReference>
<dbReference type="CDD" id="cd05251">
    <property type="entry name" value="NmrA_like_SDR_a"/>
    <property type="match status" value="1"/>
</dbReference>
<evidence type="ECO:0000256" key="1">
    <source>
        <dbReference type="ARBA" id="ARBA00006328"/>
    </source>
</evidence>
<sequence>MTSEAKTIVVVGATGNQGSSVVRTFANLPGWHVRCVTRNVSSPASQELGGLGASLIQADLSDLDSLSAAFAGAHTIFVNTDFWWAYRKCSEDDETKSKESYDREVLHGKNAAIAAAAVPTLERFVYSALGPMRKASKGKYTQSFHWESKATIVKYIENEQPELWKKTSLIYLGAYATNALLMPRPDPTTGAYKLVSPIKADIKMPIIDTRGSTGLFVQALVEQENAGTKLLAYNSYPTMEEVARIWSRVIGQPVELVEVTTEFIHTQFGVPLEVLEAPNFLNEFSYMAGVDGFIEPAQLKVKVPTQSFEEWLKARGWEQVLGDGKAMLASVQK</sequence>
<dbReference type="GeneID" id="34616740"/>
<organism evidence="4 5">
    <name type="scientific">Penicilliopsis zonata CBS 506.65</name>
    <dbReference type="NCBI Taxonomy" id="1073090"/>
    <lineage>
        <taxon>Eukaryota</taxon>
        <taxon>Fungi</taxon>
        <taxon>Dikarya</taxon>
        <taxon>Ascomycota</taxon>
        <taxon>Pezizomycotina</taxon>
        <taxon>Eurotiomycetes</taxon>
        <taxon>Eurotiomycetidae</taxon>
        <taxon>Eurotiales</taxon>
        <taxon>Aspergillaceae</taxon>
        <taxon>Penicilliopsis</taxon>
    </lineage>
</organism>
<reference evidence="5" key="1">
    <citation type="journal article" date="2017" name="Genome Biol.">
        <title>Comparative genomics reveals high biological diversity and specific adaptations in the industrially and medically important fungal genus Aspergillus.</title>
        <authorList>
            <person name="de Vries R.P."/>
            <person name="Riley R."/>
            <person name="Wiebenga A."/>
            <person name="Aguilar-Osorio G."/>
            <person name="Amillis S."/>
            <person name="Uchima C.A."/>
            <person name="Anderluh G."/>
            <person name="Asadollahi M."/>
            <person name="Askin M."/>
            <person name="Barry K."/>
            <person name="Battaglia E."/>
            <person name="Bayram O."/>
            <person name="Benocci T."/>
            <person name="Braus-Stromeyer S.A."/>
            <person name="Caldana C."/>
            <person name="Canovas D."/>
            <person name="Cerqueira G.C."/>
            <person name="Chen F."/>
            <person name="Chen W."/>
            <person name="Choi C."/>
            <person name="Clum A."/>
            <person name="Dos Santos R.A."/>
            <person name="Damasio A.R."/>
            <person name="Diallinas G."/>
            <person name="Emri T."/>
            <person name="Fekete E."/>
            <person name="Flipphi M."/>
            <person name="Freyberg S."/>
            <person name="Gallo A."/>
            <person name="Gournas C."/>
            <person name="Habgood R."/>
            <person name="Hainaut M."/>
            <person name="Harispe M.L."/>
            <person name="Henrissat B."/>
            <person name="Hilden K.S."/>
            <person name="Hope R."/>
            <person name="Hossain A."/>
            <person name="Karabika E."/>
            <person name="Karaffa L."/>
            <person name="Karanyi Z."/>
            <person name="Krasevec N."/>
            <person name="Kuo A."/>
            <person name="Kusch H."/>
            <person name="LaButti K."/>
            <person name="Lagendijk E.L."/>
            <person name="Lapidus A."/>
            <person name="Levasseur A."/>
            <person name="Lindquist E."/>
            <person name="Lipzen A."/>
            <person name="Logrieco A.F."/>
            <person name="MacCabe A."/>
            <person name="Maekelae M.R."/>
            <person name="Malavazi I."/>
            <person name="Melin P."/>
            <person name="Meyer V."/>
            <person name="Mielnichuk N."/>
            <person name="Miskei M."/>
            <person name="Molnar A.P."/>
            <person name="Mule G."/>
            <person name="Ngan C.Y."/>
            <person name="Orejas M."/>
            <person name="Orosz E."/>
            <person name="Ouedraogo J.P."/>
            <person name="Overkamp K.M."/>
            <person name="Park H.-S."/>
            <person name="Perrone G."/>
            <person name="Piumi F."/>
            <person name="Punt P.J."/>
            <person name="Ram A.F."/>
            <person name="Ramon A."/>
            <person name="Rauscher S."/>
            <person name="Record E."/>
            <person name="Riano-Pachon D.M."/>
            <person name="Robert V."/>
            <person name="Roehrig J."/>
            <person name="Ruller R."/>
            <person name="Salamov A."/>
            <person name="Salih N.S."/>
            <person name="Samson R.A."/>
            <person name="Sandor E."/>
            <person name="Sanguinetti M."/>
            <person name="Schuetze T."/>
            <person name="Sepcic K."/>
            <person name="Shelest E."/>
            <person name="Sherlock G."/>
            <person name="Sophianopoulou V."/>
            <person name="Squina F.M."/>
            <person name="Sun H."/>
            <person name="Susca A."/>
            <person name="Todd R.B."/>
            <person name="Tsang A."/>
            <person name="Unkles S.E."/>
            <person name="van de Wiele N."/>
            <person name="van Rossen-Uffink D."/>
            <person name="Oliveira J.V."/>
            <person name="Vesth T.C."/>
            <person name="Visser J."/>
            <person name="Yu J.-H."/>
            <person name="Zhou M."/>
            <person name="Andersen M.R."/>
            <person name="Archer D.B."/>
            <person name="Baker S.E."/>
            <person name="Benoit I."/>
            <person name="Brakhage A.A."/>
            <person name="Braus G.H."/>
            <person name="Fischer R."/>
            <person name="Frisvad J.C."/>
            <person name="Goldman G.H."/>
            <person name="Houbraken J."/>
            <person name="Oakley B."/>
            <person name="Pocsi I."/>
            <person name="Scazzocchio C."/>
            <person name="Seiboth B."/>
            <person name="vanKuyk P.A."/>
            <person name="Wortman J."/>
            <person name="Dyer P.S."/>
            <person name="Grigoriev I.V."/>
        </authorList>
    </citation>
    <scope>NUCLEOTIDE SEQUENCE [LARGE SCALE GENOMIC DNA]</scope>
    <source>
        <strain evidence="5">CBS 506.65</strain>
    </source>
</reference>
<name>A0A1L9SU53_9EURO</name>
<evidence type="ECO:0000313" key="4">
    <source>
        <dbReference type="EMBL" id="OJJ50732.1"/>
    </source>
</evidence>
<proteinExistence type="inferred from homology"/>
<protein>
    <recommendedName>
        <fullName evidence="3">NmrA-like domain-containing protein</fullName>
    </recommendedName>
</protein>
<dbReference type="InterPro" id="IPR036291">
    <property type="entry name" value="NAD(P)-bd_dom_sf"/>
</dbReference>
<evidence type="ECO:0000259" key="3">
    <source>
        <dbReference type="Pfam" id="PF05368"/>
    </source>
</evidence>
<dbReference type="PANTHER" id="PTHR42748:SF29">
    <property type="entry name" value="NMRA-LIKE DOMAIN-CONTAINING PROTEIN"/>
    <property type="match status" value="1"/>
</dbReference>
<dbReference type="STRING" id="1073090.A0A1L9SU53"/>
<dbReference type="OrthoDB" id="3358371at2759"/>
<keyword evidence="5" id="KW-1185">Reference proteome</keyword>
<dbReference type="SUPFAM" id="SSF51735">
    <property type="entry name" value="NAD(P)-binding Rossmann-fold domains"/>
    <property type="match status" value="1"/>
</dbReference>
<dbReference type="InterPro" id="IPR051164">
    <property type="entry name" value="NmrA-like_oxidored"/>
</dbReference>
<dbReference type="AlphaFoldDB" id="A0A1L9SU53"/>
<accession>A0A1L9SU53</accession>
<comment type="similarity">
    <text evidence="1">Belongs to the NmrA-type oxidoreductase family.</text>
</comment>
<feature type="domain" description="NmrA-like" evidence="3">
    <location>
        <begin position="5"/>
        <end position="312"/>
    </location>
</feature>
<dbReference type="PANTHER" id="PTHR42748">
    <property type="entry name" value="NITROGEN METABOLITE REPRESSION PROTEIN NMRA FAMILY MEMBER"/>
    <property type="match status" value="1"/>
</dbReference>
<keyword evidence="2" id="KW-0521">NADP</keyword>
<dbReference type="EMBL" id="KV878336">
    <property type="protein sequence ID" value="OJJ50732.1"/>
    <property type="molecule type" value="Genomic_DNA"/>
</dbReference>
<dbReference type="InterPro" id="IPR008030">
    <property type="entry name" value="NmrA-like"/>
</dbReference>
<dbReference type="Gene3D" id="3.90.25.10">
    <property type="entry name" value="UDP-galactose 4-epimerase, domain 1"/>
    <property type="match status" value="1"/>
</dbReference>
<dbReference type="Pfam" id="PF05368">
    <property type="entry name" value="NmrA"/>
    <property type="match status" value="1"/>
</dbReference>
<evidence type="ECO:0000313" key="5">
    <source>
        <dbReference type="Proteomes" id="UP000184188"/>
    </source>
</evidence>
<evidence type="ECO:0000256" key="2">
    <source>
        <dbReference type="ARBA" id="ARBA00022857"/>
    </source>
</evidence>
<dbReference type="Proteomes" id="UP000184188">
    <property type="component" value="Unassembled WGS sequence"/>
</dbReference>
<gene>
    <name evidence="4" type="ORF">ASPZODRAFT_86307</name>
</gene>
<dbReference type="GO" id="GO:0005634">
    <property type="term" value="C:nucleus"/>
    <property type="evidence" value="ECO:0007669"/>
    <property type="project" value="TreeGrafter"/>
</dbReference>